<dbReference type="InterPro" id="IPR050901">
    <property type="entry name" value="BP-dep_ABC_trans_perm"/>
</dbReference>
<keyword evidence="4 7" id="KW-0812">Transmembrane</keyword>
<keyword evidence="6 7" id="KW-0472">Membrane</keyword>
<evidence type="ECO:0000259" key="8">
    <source>
        <dbReference type="PROSITE" id="PS50928"/>
    </source>
</evidence>
<keyword evidence="10" id="KW-1185">Reference proteome</keyword>
<dbReference type="PANTHER" id="PTHR32243:SF18">
    <property type="entry name" value="INNER MEMBRANE ABC TRANSPORTER PERMEASE PROTEIN YCJP"/>
    <property type="match status" value="1"/>
</dbReference>
<name>A0ABN2C7T0_9ACTN</name>
<comment type="subcellular location">
    <subcellularLocation>
        <location evidence="1 7">Cell membrane</location>
        <topology evidence="1 7">Multi-pass membrane protein</topology>
    </subcellularLocation>
</comment>
<evidence type="ECO:0000256" key="5">
    <source>
        <dbReference type="ARBA" id="ARBA00022989"/>
    </source>
</evidence>
<dbReference type="Proteomes" id="UP001501470">
    <property type="component" value="Unassembled WGS sequence"/>
</dbReference>
<feature type="domain" description="ABC transmembrane type-1" evidence="8">
    <location>
        <begin position="1"/>
        <end position="75"/>
    </location>
</feature>
<evidence type="ECO:0000256" key="7">
    <source>
        <dbReference type="RuleBase" id="RU363032"/>
    </source>
</evidence>
<comment type="similarity">
    <text evidence="7">Belongs to the binding-protein-dependent transport system permease family.</text>
</comment>
<evidence type="ECO:0000256" key="2">
    <source>
        <dbReference type="ARBA" id="ARBA00022448"/>
    </source>
</evidence>
<dbReference type="EMBL" id="BAAAQD010000023">
    <property type="protein sequence ID" value="GAA1552802.1"/>
    <property type="molecule type" value="Genomic_DNA"/>
</dbReference>
<proteinExistence type="inferred from homology"/>
<dbReference type="InterPro" id="IPR035906">
    <property type="entry name" value="MetI-like_sf"/>
</dbReference>
<dbReference type="SUPFAM" id="SSF161098">
    <property type="entry name" value="MetI-like"/>
    <property type="match status" value="1"/>
</dbReference>
<feature type="transmembrane region" description="Helical" evidence="7">
    <location>
        <begin position="54"/>
        <end position="75"/>
    </location>
</feature>
<evidence type="ECO:0000313" key="9">
    <source>
        <dbReference type="EMBL" id="GAA1552802.1"/>
    </source>
</evidence>
<comment type="caution">
    <text evidence="9">The sequence shown here is derived from an EMBL/GenBank/DDBJ whole genome shotgun (WGS) entry which is preliminary data.</text>
</comment>
<dbReference type="PROSITE" id="PS50928">
    <property type="entry name" value="ABC_TM1"/>
    <property type="match status" value="1"/>
</dbReference>
<evidence type="ECO:0000256" key="3">
    <source>
        <dbReference type="ARBA" id="ARBA00022475"/>
    </source>
</evidence>
<reference evidence="9 10" key="1">
    <citation type="journal article" date="2019" name="Int. J. Syst. Evol. Microbiol.">
        <title>The Global Catalogue of Microorganisms (GCM) 10K type strain sequencing project: providing services to taxonomists for standard genome sequencing and annotation.</title>
        <authorList>
            <consortium name="The Broad Institute Genomics Platform"/>
            <consortium name="The Broad Institute Genome Sequencing Center for Infectious Disease"/>
            <person name="Wu L."/>
            <person name="Ma J."/>
        </authorList>
    </citation>
    <scope>NUCLEOTIDE SEQUENCE [LARGE SCALE GENOMIC DNA]</scope>
    <source>
        <strain evidence="9 10">JCM 15933</strain>
    </source>
</reference>
<dbReference type="Pfam" id="PF00528">
    <property type="entry name" value="BPD_transp_1"/>
    <property type="match status" value="1"/>
</dbReference>
<keyword evidence="3" id="KW-1003">Cell membrane</keyword>
<evidence type="ECO:0000256" key="1">
    <source>
        <dbReference type="ARBA" id="ARBA00004651"/>
    </source>
</evidence>
<keyword evidence="5 7" id="KW-1133">Transmembrane helix</keyword>
<keyword evidence="2 7" id="KW-0813">Transport</keyword>
<dbReference type="Gene3D" id="1.10.3720.10">
    <property type="entry name" value="MetI-like"/>
    <property type="match status" value="1"/>
</dbReference>
<dbReference type="InterPro" id="IPR000515">
    <property type="entry name" value="MetI-like"/>
</dbReference>
<evidence type="ECO:0000256" key="4">
    <source>
        <dbReference type="ARBA" id="ARBA00022692"/>
    </source>
</evidence>
<dbReference type="RefSeq" id="WP_344509845.1">
    <property type="nucleotide sequence ID" value="NZ_BAAAQD010000023.1"/>
</dbReference>
<comment type="caution">
    <text evidence="7">Lacks conserved residue(s) required for the propagation of feature annotation.</text>
</comment>
<protein>
    <recommendedName>
        <fullName evidence="8">ABC transmembrane type-1 domain-containing protein</fullName>
    </recommendedName>
</protein>
<dbReference type="PANTHER" id="PTHR32243">
    <property type="entry name" value="MALTOSE TRANSPORT SYSTEM PERMEASE-RELATED"/>
    <property type="match status" value="1"/>
</dbReference>
<sequence>MFPLAWPGLAASSVYAFITSWNELMFSATYMQRPEIETLPVALQQYFSSYYTDWGGVMAASVIFTIPVVIFFLVVQKRLMQGMASGAMKG</sequence>
<organism evidence="9 10">
    <name type="scientific">Dactylosporangium maewongense</name>
    <dbReference type="NCBI Taxonomy" id="634393"/>
    <lineage>
        <taxon>Bacteria</taxon>
        <taxon>Bacillati</taxon>
        <taxon>Actinomycetota</taxon>
        <taxon>Actinomycetes</taxon>
        <taxon>Micromonosporales</taxon>
        <taxon>Micromonosporaceae</taxon>
        <taxon>Dactylosporangium</taxon>
    </lineage>
</organism>
<accession>A0ABN2C7T0</accession>
<gene>
    <name evidence="9" type="ORF">GCM10009827_086900</name>
</gene>
<evidence type="ECO:0000313" key="10">
    <source>
        <dbReference type="Proteomes" id="UP001501470"/>
    </source>
</evidence>
<evidence type="ECO:0000256" key="6">
    <source>
        <dbReference type="ARBA" id="ARBA00023136"/>
    </source>
</evidence>